<name>A0A0F8Z6Y4_9ZZZZ</name>
<dbReference type="GO" id="GO:0046452">
    <property type="term" value="P:dihydrofolate metabolic process"/>
    <property type="evidence" value="ECO:0007669"/>
    <property type="project" value="TreeGrafter"/>
</dbReference>
<dbReference type="InterPro" id="IPR001796">
    <property type="entry name" value="DHFR_dom"/>
</dbReference>
<evidence type="ECO:0000256" key="2">
    <source>
        <dbReference type="ARBA" id="ARBA00012856"/>
    </source>
</evidence>
<dbReference type="PIRSF" id="PIRSF000194">
    <property type="entry name" value="DHFR"/>
    <property type="match status" value="1"/>
</dbReference>
<dbReference type="SUPFAM" id="SSF53597">
    <property type="entry name" value="Dihydrofolate reductase-like"/>
    <property type="match status" value="1"/>
</dbReference>
<evidence type="ECO:0000256" key="5">
    <source>
        <dbReference type="ARBA" id="ARBA00023002"/>
    </source>
</evidence>
<evidence type="ECO:0000256" key="3">
    <source>
        <dbReference type="ARBA" id="ARBA00022563"/>
    </source>
</evidence>
<dbReference type="PANTHER" id="PTHR48069">
    <property type="entry name" value="DIHYDROFOLATE REDUCTASE"/>
    <property type="match status" value="1"/>
</dbReference>
<evidence type="ECO:0000256" key="4">
    <source>
        <dbReference type="ARBA" id="ARBA00022857"/>
    </source>
</evidence>
<feature type="non-terminal residue" evidence="7">
    <location>
        <position position="1"/>
    </location>
</feature>
<organism evidence="7">
    <name type="scientific">marine sediment metagenome</name>
    <dbReference type="NCBI Taxonomy" id="412755"/>
    <lineage>
        <taxon>unclassified sequences</taxon>
        <taxon>metagenomes</taxon>
        <taxon>ecological metagenomes</taxon>
    </lineage>
</organism>
<dbReference type="Pfam" id="PF00186">
    <property type="entry name" value="DHFR_1"/>
    <property type="match status" value="1"/>
</dbReference>
<dbReference type="PROSITE" id="PS51330">
    <property type="entry name" value="DHFR_2"/>
    <property type="match status" value="1"/>
</dbReference>
<keyword evidence="4" id="KW-0521">NADP</keyword>
<dbReference type="CDD" id="cd00209">
    <property type="entry name" value="DHFR"/>
    <property type="match status" value="1"/>
</dbReference>
<dbReference type="InterPro" id="IPR012259">
    <property type="entry name" value="DHFR"/>
</dbReference>
<dbReference type="PROSITE" id="PS00075">
    <property type="entry name" value="DHFR_1"/>
    <property type="match status" value="1"/>
</dbReference>
<comment type="pathway">
    <text evidence="1">Cofactor biosynthesis; tetrahydrofolate biosynthesis; 5,6,7,8-tetrahydrofolate from 7,8-dihydrofolate: step 1/1.</text>
</comment>
<evidence type="ECO:0000313" key="7">
    <source>
        <dbReference type="EMBL" id="KKK55876.1"/>
    </source>
</evidence>
<keyword evidence="3" id="KW-0554">One-carbon metabolism</keyword>
<dbReference type="EC" id="1.5.1.3" evidence="2"/>
<dbReference type="GO" id="GO:0046655">
    <property type="term" value="P:folic acid metabolic process"/>
    <property type="evidence" value="ECO:0007669"/>
    <property type="project" value="TreeGrafter"/>
</dbReference>
<evidence type="ECO:0000256" key="1">
    <source>
        <dbReference type="ARBA" id="ARBA00004903"/>
    </source>
</evidence>
<dbReference type="PRINTS" id="PR00070">
    <property type="entry name" value="DHFR"/>
</dbReference>
<dbReference type="GO" id="GO:0046654">
    <property type="term" value="P:tetrahydrofolate biosynthetic process"/>
    <property type="evidence" value="ECO:0007669"/>
    <property type="project" value="InterPro"/>
</dbReference>
<dbReference type="EMBL" id="LAZR01065279">
    <property type="protein sequence ID" value="KKK55876.1"/>
    <property type="molecule type" value="Genomic_DNA"/>
</dbReference>
<keyword evidence="5" id="KW-0560">Oxidoreductase</keyword>
<dbReference type="GO" id="GO:0050661">
    <property type="term" value="F:NADP binding"/>
    <property type="evidence" value="ECO:0007669"/>
    <property type="project" value="InterPro"/>
</dbReference>
<reference evidence="7" key="1">
    <citation type="journal article" date="2015" name="Nature">
        <title>Complex archaea that bridge the gap between prokaryotes and eukaryotes.</title>
        <authorList>
            <person name="Spang A."/>
            <person name="Saw J.H."/>
            <person name="Jorgensen S.L."/>
            <person name="Zaremba-Niedzwiedzka K."/>
            <person name="Martijn J."/>
            <person name="Lind A.E."/>
            <person name="van Eijk R."/>
            <person name="Schleper C."/>
            <person name="Guy L."/>
            <person name="Ettema T.J."/>
        </authorList>
    </citation>
    <scope>NUCLEOTIDE SEQUENCE</scope>
</reference>
<comment type="caution">
    <text evidence="7">The sequence shown here is derived from an EMBL/GenBank/DDBJ whole genome shotgun (WGS) entry which is preliminary data.</text>
</comment>
<protein>
    <recommendedName>
        <fullName evidence="2">dihydrofolate reductase</fullName>
        <ecNumber evidence="2">1.5.1.3</ecNumber>
    </recommendedName>
</protein>
<dbReference type="AlphaFoldDB" id="A0A0F8Z6Y4"/>
<dbReference type="InterPro" id="IPR017925">
    <property type="entry name" value="DHFR_CS"/>
</dbReference>
<proteinExistence type="predicted"/>
<gene>
    <name evidence="7" type="ORF">LCGC14_3070150</name>
</gene>
<sequence>NTLIQQWKIIIHIQELNSIYQYKIANLTLIAAVAENNVIGRDGKIPWKIPEEMKHFRELTMGHPVIMGRKTYESIPERFRPLPSRKNVVVSRKTRQENYPVDVIVSDSIFEAIEKAALFGEDYHVIGGSQIYEQTMDLANRLEITEVHQKIEGDTFFPSIEPSIWYETQRKDFEGYSFVTYERK</sequence>
<dbReference type="GO" id="GO:0004146">
    <property type="term" value="F:dihydrofolate reductase activity"/>
    <property type="evidence" value="ECO:0007669"/>
    <property type="project" value="UniProtKB-EC"/>
</dbReference>
<dbReference type="InterPro" id="IPR024072">
    <property type="entry name" value="DHFR-like_dom_sf"/>
</dbReference>
<accession>A0A0F8Z6Y4</accession>
<dbReference type="GO" id="GO:0006730">
    <property type="term" value="P:one-carbon metabolic process"/>
    <property type="evidence" value="ECO:0007669"/>
    <property type="project" value="UniProtKB-KW"/>
</dbReference>
<feature type="domain" description="DHFR" evidence="6">
    <location>
        <begin position="26"/>
        <end position="184"/>
    </location>
</feature>
<dbReference type="PANTHER" id="PTHR48069:SF3">
    <property type="entry name" value="DIHYDROFOLATE REDUCTASE"/>
    <property type="match status" value="1"/>
</dbReference>
<evidence type="ECO:0000259" key="6">
    <source>
        <dbReference type="PROSITE" id="PS51330"/>
    </source>
</evidence>
<dbReference type="GO" id="GO:0005829">
    <property type="term" value="C:cytosol"/>
    <property type="evidence" value="ECO:0007669"/>
    <property type="project" value="TreeGrafter"/>
</dbReference>
<dbReference type="Gene3D" id="3.40.430.10">
    <property type="entry name" value="Dihydrofolate Reductase, subunit A"/>
    <property type="match status" value="1"/>
</dbReference>